<feature type="compositionally biased region" description="Low complexity" evidence="1">
    <location>
        <begin position="66"/>
        <end position="79"/>
    </location>
</feature>
<feature type="signal peptide" evidence="3">
    <location>
        <begin position="1"/>
        <end position="22"/>
    </location>
</feature>
<keyword evidence="3" id="KW-0732">Signal</keyword>
<reference evidence="5 6" key="1">
    <citation type="submission" date="2014-04" db="EMBL/GenBank/DDBJ databases">
        <title>Genome assembly of Hyalangium minutum DSM 14724.</title>
        <authorList>
            <person name="Sharma G."/>
            <person name="Subramanian S."/>
        </authorList>
    </citation>
    <scope>NUCLEOTIDE SEQUENCE [LARGE SCALE GENOMIC DNA]</scope>
    <source>
        <strain evidence="5 6">DSM 14724</strain>
    </source>
</reference>
<dbReference type="PATRIC" id="fig|394096.3.peg.7014"/>
<evidence type="ECO:0000313" key="5">
    <source>
        <dbReference type="EMBL" id="KFE63565.1"/>
    </source>
</evidence>
<dbReference type="PANTHER" id="PTHR36194:SF1">
    <property type="entry name" value="S-LAYER-LIKE PROTEIN"/>
    <property type="match status" value="1"/>
</dbReference>
<dbReference type="PANTHER" id="PTHR36194">
    <property type="entry name" value="S-LAYER-LIKE PROTEIN"/>
    <property type="match status" value="1"/>
</dbReference>
<feature type="chain" id="PRO_5001799622" description="PEGA domain-containing protein" evidence="3">
    <location>
        <begin position="23"/>
        <end position="352"/>
    </location>
</feature>
<dbReference type="OrthoDB" id="5382214at2"/>
<evidence type="ECO:0000313" key="6">
    <source>
        <dbReference type="Proteomes" id="UP000028725"/>
    </source>
</evidence>
<feature type="transmembrane region" description="Helical" evidence="2">
    <location>
        <begin position="302"/>
        <end position="321"/>
    </location>
</feature>
<feature type="compositionally biased region" description="Basic residues" evidence="1">
    <location>
        <begin position="35"/>
        <end position="51"/>
    </location>
</feature>
<feature type="domain" description="PEGA" evidence="4">
    <location>
        <begin position="188"/>
        <end position="256"/>
    </location>
</feature>
<evidence type="ECO:0000256" key="2">
    <source>
        <dbReference type="SAM" id="Phobius"/>
    </source>
</evidence>
<comment type="caution">
    <text evidence="5">The sequence shown here is derived from an EMBL/GenBank/DDBJ whole genome shotgun (WGS) entry which is preliminary data.</text>
</comment>
<sequence>MSLHRAAVFALVAALVAPPSFAQDLDIPMPSAGKTKSKGGKKRGSAKKASAKKAAPVADELDVPVPTSKPATAKKPAASEGDLDVPVPTSKPATAKKPAAAASDDALIPSIGGRTELVVKLSGGIKGARLMVDNKDVGSLPLTGPIQVEAGEHTLVVRRPGYAEFTRRITAQKNKPTEVSITLEAVAGVVTVTSDVQGAIVSINGQEKGSAPLAGLVLKPGSYEIVVSKPGYQPEKKNLNVRAGKDYTVATNLRPSETQPVASLDAPKNPVLTPSTPVAAAPMIPLKNEPEASTSQPWFKRWYVWAGVGVVAAAAAGAVVATQGGSVKTLTDRDVCGGACDGTINGIRAGAR</sequence>
<protein>
    <recommendedName>
        <fullName evidence="4">PEGA domain-containing protein</fullName>
    </recommendedName>
</protein>
<keyword evidence="2" id="KW-0812">Transmembrane</keyword>
<dbReference type="STRING" id="394096.DB31_2683"/>
<organism evidence="5 6">
    <name type="scientific">Hyalangium minutum</name>
    <dbReference type="NCBI Taxonomy" id="394096"/>
    <lineage>
        <taxon>Bacteria</taxon>
        <taxon>Pseudomonadati</taxon>
        <taxon>Myxococcota</taxon>
        <taxon>Myxococcia</taxon>
        <taxon>Myxococcales</taxon>
        <taxon>Cystobacterineae</taxon>
        <taxon>Archangiaceae</taxon>
        <taxon>Hyalangium</taxon>
    </lineage>
</organism>
<gene>
    <name evidence="5" type="ORF">DB31_2683</name>
</gene>
<dbReference type="InterPro" id="IPR013229">
    <property type="entry name" value="PEGA"/>
</dbReference>
<dbReference type="Pfam" id="PF08308">
    <property type="entry name" value="PEGA"/>
    <property type="match status" value="2"/>
</dbReference>
<keyword evidence="2" id="KW-1133">Transmembrane helix</keyword>
<name>A0A085W7A2_9BACT</name>
<feature type="domain" description="PEGA" evidence="4">
    <location>
        <begin position="126"/>
        <end position="185"/>
    </location>
</feature>
<evidence type="ECO:0000256" key="1">
    <source>
        <dbReference type="SAM" id="MobiDB-lite"/>
    </source>
</evidence>
<keyword evidence="2" id="KW-0472">Membrane</keyword>
<proteinExistence type="predicted"/>
<dbReference type="EMBL" id="JMCB01000017">
    <property type="protein sequence ID" value="KFE63565.1"/>
    <property type="molecule type" value="Genomic_DNA"/>
</dbReference>
<accession>A0A085W7A2</accession>
<dbReference type="RefSeq" id="WP_044195943.1">
    <property type="nucleotide sequence ID" value="NZ_JMCB01000017.1"/>
</dbReference>
<evidence type="ECO:0000256" key="3">
    <source>
        <dbReference type="SAM" id="SignalP"/>
    </source>
</evidence>
<feature type="region of interest" description="Disordered" evidence="1">
    <location>
        <begin position="23"/>
        <end position="100"/>
    </location>
</feature>
<keyword evidence="6" id="KW-1185">Reference proteome</keyword>
<dbReference type="Proteomes" id="UP000028725">
    <property type="component" value="Unassembled WGS sequence"/>
</dbReference>
<dbReference type="Gene3D" id="2.60.40.1120">
    <property type="entry name" value="Carboxypeptidase-like, regulatory domain"/>
    <property type="match status" value="1"/>
</dbReference>
<feature type="compositionally biased region" description="Low complexity" evidence="1">
    <location>
        <begin position="88"/>
        <end position="100"/>
    </location>
</feature>
<evidence type="ECO:0000259" key="4">
    <source>
        <dbReference type="Pfam" id="PF08308"/>
    </source>
</evidence>
<dbReference type="AlphaFoldDB" id="A0A085W7A2"/>